<proteinExistence type="inferred from homology"/>
<dbReference type="AlphaFoldDB" id="A0A4Y9KYA4"/>
<dbReference type="InterPro" id="IPR017871">
    <property type="entry name" value="ABC_transporter-like_CS"/>
</dbReference>
<dbReference type="InterPro" id="IPR013611">
    <property type="entry name" value="Transp-assoc_OB_typ2"/>
</dbReference>
<dbReference type="SUPFAM" id="SSF50331">
    <property type="entry name" value="MOP-like"/>
    <property type="match status" value="1"/>
</dbReference>
<comment type="caution">
    <text evidence="10">The sequence shown here is derived from an EMBL/GenBank/DDBJ whole genome shotgun (WGS) entry which is preliminary data.</text>
</comment>
<organism evidence="10 11">
    <name type="scientific">Bradyrhizobium niftali</name>
    <dbReference type="NCBI Taxonomy" id="2560055"/>
    <lineage>
        <taxon>Bacteria</taxon>
        <taxon>Pseudomonadati</taxon>
        <taxon>Pseudomonadota</taxon>
        <taxon>Alphaproteobacteria</taxon>
        <taxon>Hyphomicrobiales</taxon>
        <taxon>Nitrobacteraceae</taxon>
        <taxon>Bradyrhizobium</taxon>
    </lineage>
</organism>
<feature type="domain" description="ABC transporter" evidence="9">
    <location>
        <begin position="15"/>
        <end position="245"/>
    </location>
</feature>
<dbReference type="SMART" id="SM00382">
    <property type="entry name" value="AAA"/>
    <property type="match status" value="1"/>
</dbReference>
<dbReference type="PANTHER" id="PTHR42781">
    <property type="entry name" value="SPERMIDINE/PUTRESCINE IMPORT ATP-BINDING PROTEIN POTA"/>
    <property type="match status" value="1"/>
</dbReference>
<dbReference type="InterPro" id="IPR005893">
    <property type="entry name" value="PotA-like"/>
</dbReference>
<keyword evidence="6 8" id="KW-0472">Membrane</keyword>
<evidence type="ECO:0000256" key="5">
    <source>
        <dbReference type="ARBA" id="ARBA00022967"/>
    </source>
</evidence>
<comment type="catalytic activity">
    <reaction evidence="8">
        <text>ATP + H2O + polyamine-[polyamine-binding protein]Side 1 = ADP + phosphate + polyamineSide 2 + [polyamine-binding protein]Side 1.</text>
        <dbReference type="EC" id="7.6.2.11"/>
    </reaction>
</comment>
<evidence type="ECO:0000256" key="4">
    <source>
        <dbReference type="ARBA" id="ARBA00022840"/>
    </source>
</evidence>
<accession>A0A4Y9KYA4</accession>
<dbReference type="NCBIfam" id="TIGR01187">
    <property type="entry name" value="potA"/>
    <property type="match status" value="1"/>
</dbReference>
<keyword evidence="4 8" id="KW-0067">ATP-binding</keyword>
<dbReference type="OrthoDB" id="9802264at2"/>
<dbReference type="GO" id="GO:0005524">
    <property type="term" value="F:ATP binding"/>
    <property type="evidence" value="ECO:0007669"/>
    <property type="project" value="UniProtKB-KW"/>
</dbReference>
<evidence type="ECO:0000256" key="3">
    <source>
        <dbReference type="ARBA" id="ARBA00022741"/>
    </source>
</evidence>
<keyword evidence="2 8" id="KW-1003">Cell membrane</keyword>
<evidence type="ECO:0000256" key="6">
    <source>
        <dbReference type="ARBA" id="ARBA00023136"/>
    </source>
</evidence>
<evidence type="ECO:0000313" key="10">
    <source>
        <dbReference type="EMBL" id="TFV36135.1"/>
    </source>
</evidence>
<comment type="function">
    <text evidence="8">Part of the ABC transporter complex PotABCD involved in spermidine/putrescine import. Responsible for energy coupling to the transport system.</text>
</comment>
<dbReference type="Pfam" id="PF00005">
    <property type="entry name" value="ABC_tran"/>
    <property type="match status" value="1"/>
</dbReference>
<dbReference type="InterPro" id="IPR027417">
    <property type="entry name" value="P-loop_NTPase"/>
</dbReference>
<dbReference type="GO" id="GO:0016887">
    <property type="term" value="F:ATP hydrolysis activity"/>
    <property type="evidence" value="ECO:0007669"/>
    <property type="project" value="InterPro"/>
</dbReference>
<comment type="subunit">
    <text evidence="8">The complex is composed of two ATP-binding proteins (PotA), two transmembrane proteins (PotB and PotC) and a solute-binding protein (PotD).</text>
</comment>
<evidence type="ECO:0000313" key="11">
    <source>
        <dbReference type="Proteomes" id="UP000297966"/>
    </source>
</evidence>
<reference evidence="10 11" key="1">
    <citation type="submission" date="2019-03" db="EMBL/GenBank/DDBJ databases">
        <title>Bradyrhizobium diversity isolated from nodules of Chamaecrista fasciculata.</title>
        <authorList>
            <person name="Klepa M.S."/>
            <person name="Urquiaga M.O."/>
            <person name="Hungria M."/>
            <person name="Delamuta J.R."/>
        </authorList>
    </citation>
    <scope>NUCLEOTIDE SEQUENCE [LARGE SCALE GENOMIC DNA]</scope>
    <source>
        <strain evidence="10 11">CNPSo 3448</strain>
    </source>
</reference>
<dbReference type="Proteomes" id="UP000297966">
    <property type="component" value="Unassembled WGS sequence"/>
</dbReference>
<comment type="similarity">
    <text evidence="8">Belongs to the ABC transporter superfamily. Spermidine/putrescine importer (TC 3.A.1.11.1) family.</text>
</comment>
<dbReference type="GO" id="GO:0015847">
    <property type="term" value="P:putrescine transport"/>
    <property type="evidence" value="ECO:0007669"/>
    <property type="project" value="UniProtKB-ARBA"/>
</dbReference>
<dbReference type="InterPro" id="IPR003439">
    <property type="entry name" value="ABC_transporter-like_ATP-bd"/>
</dbReference>
<protein>
    <recommendedName>
        <fullName evidence="8">Spermidine/putrescine import ATP-binding protein PotA</fullName>
        <ecNumber evidence="8">7.6.2.11</ecNumber>
    </recommendedName>
</protein>
<keyword evidence="1 8" id="KW-0813">Transport</keyword>
<evidence type="ECO:0000256" key="2">
    <source>
        <dbReference type="ARBA" id="ARBA00022475"/>
    </source>
</evidence>
<dbReference type="GO" id="GO:0015417">
    <property type="term" value="F:ABC-type polyamine transporter activity"/>
    <property type="evidence" value="ECO:0007669"/>
    <property type="project" value="UniProtKB-EC"/>
</dbReference>
<evidence type="ECO:0000256" key="7">
    <source>
        <dbReference type="ARBA" id="ARBA00024722"/>
    </source>
</evidence>
<dbReference type="PANTHER" id="PTHR42781:SF6">
    <property type="entry name" value="SPERMIDINE_PUTRESCINE IMPORT ATP-BINDING PROTEIN POTA"/>
    <property type="match status" value="1"/>
</dbReference>
<dbReference type="EC" id="7.6.2.11" evidence="8"/>
<evidence type="ECO:0000256" key="8">
    <source>
        <dbReference type="RuleBase" id="RU364083"/>
    </source>
</evidence>
<dbReference type="SUPFAM" id="SSF52540">
    <property type="entry name" value="P-loop containing nucleoside triphosphate hydrolases"/>
    <property type="match status" value="1"/>
</dbReference>
<dbReference type="InterPro" id="IPR003593">
    <property type="entry name" value="AAA+_ATPase"/>
</dbReference>
<keyword evidence="11" id="KW-1185">Reference proteome</keyword>
<sequence>MRTKLSSTAVKSGGIALHNLQKRYGGVTAVDDVSLSISPGEFISLLGPSGSGKTTTLMMLAGFEMPDSGQVLLDDKDITRLPSHRRELGMIFQNYALFPHMTVAENVSYPLQMRRMAKVEIEARVRRTLDQVHLGGFASRYPHQLSGGQQQRVAIARALVFEPPVLLLDEPLGALDKKLRQHLRNEIKTLHKQVGKTMIYVTHDQEEALAMSDRVAVMHEGRIRQVSAPQDIYRRPADLFVASFVGEVNLIPVKLRSGVVHGPAGEQLPSAQRPDVDRDATLCVRPEHLRLEITGAGSSGGIQGRIVDMTFVGDSTILEFCGDAGLQLTSKVLNVSAEAKLGIGDACVASWAANDASILTE</sequence>
<name>A0A4Y9KYA4_9BRAD</name>
<dbReference type="FunFam" id="3.40.50.300:FF:000133">
    <property type="entry name" value="Spermidine/putrescine import ATP-binding protein PotA"/>
    <property type="match status" value="1"/>
</dbReference>
<dbReference type="PROSITE" id="PS50893">
    <property type="entry name" value="ABC_TRANSPORTER_2"/>
    <property type="match status" value="1"/>
</dbReference>
<dbReference type="InterPro" id="IPR050093">
    <property type="entry name" value="ABC_SmlMolc_Importer"/>
</dbReference>
<dbReference type="Pfam" id="PF08402">
    <property type="entry name" value="TOBE_2"/>
    <property type="match status" value="1"/>
</dbReference>
<dbReference type="GO" id="GO:0043190">
    <property type="term" value="C:ATP-binding cassette (ABC) transporter complex"/>
    <property type="evidence" value="ECO:0007669"/>
    <property type="project" value="InterPro"/>
</dbReference>
<dbReference type="PROSITE" id="PS00211">
    <property type="entry name" value="ABC_TRANSPORTER_1"/>
    <property type="match status" value="1"/>
</dbReference>
<dbReference type="InterPro" id="IPR008995">
    <property type="entry name" value="Mo/tungstate-bd_C_term_dom"/>
</dbReference>
<evidence type="ECO:0000256" key="1">
    <source>
        <dbReference type="ARBA" id="ARBA00022448"/>
    </source>
</evidence>
<dbReference type="Gene3D" id="2.40.50.100">
    <property type="match status" value="1"/>
</dbReference>
<comment type="function">
    <text evidence="7">Involved in beta-(1--&gt;2)glucan export. Transmembrane domains (TMD) form a pore in the inner membrane and the ATP-binding domain (NBD) is responsible for energy generation.</text>
</comment>
<gene>
    <name evidence="8" type="primary">potA</name>
    <name evidence="10" type="ORF">E4K65_45940</name>
</gene>
<keyword evidence="3 8" id="KW-0547">Nucleotide-binding</keyword>
<dbReference type="EMBL" id="SPQT01000078">
    <property type="protein sequence ID" value="TFV36135.1"/>
    <property type="molecule type" value="Genomic_DNA"/>
</dbReference>
<evidence type="ECO:0000259" key="9">
    <source>
        <dbReference type="PROSITE" id="PS50893"/>
    </source>
</evidence>
<keyword evidence="5 8" id="KW-1278">Translocase</keyword>
<dbReference type="Gene3D" id="3.40.50.300">
    <property type="entry name" value="P-loop containing nucleotide triphosphate hydrolases"/>
    <property type="match status" value="1"/>
</dbReference>